<dbReference type="AlphaFoldDB" id="A0A914AKT6"/>
<evidence type="ECO:0000256" key="3">
    <source>
        <dbReference type="ARBA" id="ARBA00022525"/>
    </source>
</evidence>
<comment type="subcellular location">
    <subcellularLocation>
        <location evidence="1">Secreted</location>
    </subcellularLocation>
</comment>
<organism evidence="7 8">
    <name type="scientific">Patiria miniata</name>
    <name type="common">Bat star</name>
    <name type="synonym">Asterina miniata</name>
    <dbReference type="NCBI Taxonomy" id="46514"/>
    <lineage>
        <taxon>Eukaryota</taxon>
        <taxon>Metazoa</taxon>
        <taxon>Echinodermata</taxon>
        <taxon>Eleutherozoa</taxon>
        <taxon>Asterozoa</taxon>
        <taxon>Asteroidea</taxon>
        <taxon>Valvatacea</taxon>
        <taxon>Valvatida</taxon>
        <taxon>Asterinidae</taxon>
        <taxon>Patiria</taxon>
    </lineage>
</organism>
<dbReference type="InterPro" id="IPR051998">
    <property type="entry name" value="Meteorin-like"/>
</dbReference>
<evidence type="ECO:0000256" key="5">
    <source>
        <dbReference type="ARBA" id="ARBA00023157"/>
    </source>
</evidence>
<keyword evidence="6" id="KW-0812">Transmembrane</keyword>
<keyword evidence="4" id="KW-0732">Signal</keyword>
<evidence type="ECO:0000256" key="6">
    <source>
        <dbReference type="SAM" id="Phobius"/>
    </source>
</evidence>
<evidence type="ECO:0000256" key="4">
    <source>
        <dbReference type="ARBA" id="ARBA00022729"/>
    </source>
</evidence>
<keyword evidence="6" id="KW-0472">Membrane</keyword>
<evidence type="ECO:0000313" key="7">
    <source>
        <dbReference type="EnsemblMetazoa" id="XP_038064181.1"/>
    </source>
</evidence>
<dbReference type="PANTHER" id="PTHR28593:SF3">
    <property type="entry name" value="METEORIN-LIKE PROTEIN"/>
    <property type="match status" value="1"/>
</dbReference>
<accession>A0A914AKT6</accession>
<reference evidence="7" key="1">
    <citation type="submission" date="2022-11" db="UniProtKB">
        <authorList>
            <consortium name="EnsemblMetazoa"/>
        </authorList>
    </citation>
    <scope>IDENTIFICATION</scope>
</reference>
<evidence type="ECO:0008006" key="9">
    <source>
        <dbReference type="Google" id="ProtNLM"/>
    </source>
</evidence>
<keyword evidence="8" id="KW-1185">Reference proteome</keyword>
<dbReference type="Proteomes" id="UP000887568">
    <property type="component" value="Unplaced"/>
</dbReference>
<dbReference type="GO" id="GO:0005615">
    <property type="term" value="C:extracellular space"/>
    <property type="evidence" value="ECO:0007669"/>
    <property type="project" value="TreeGrafter"/>
</dbReference>
<keyword evidence="5" id="KW-1015">Disulfide bond</keyword>
<dbReference type="RefSeq" id="XP_038064181.1">
    <property type="nucleotide sequence ID" value="XM_038208253.1"/>
</dbReference>
<dbReference type="PANTHER" id="PTHR28593">
    <property type="entry name" value="METEORIN-LIKE PROTEIN"/>
    <property type="match status" value="1"/>
</dbReference>
<dbReference type="GeneID" id="119734715"/>
<dbReference type="GO" id="GO:0005179">
    <property type="term" value="F:hormone activity"/>
    <property type="evidence" value="ECO:0007669"/>
    <property type="project" value="TreeGrafter"/>
</dbReference>
<protein>
    <recommendedName>
        <fullName evidence="9">Meteorin-like protein</fullName>
    </recommendedName>
</protein>
<dbReference type="OMA" id="RISDECD"/>
<name>A0A914AKT6_PATMI</name>
<evidence type="ECO:0000256" key="1">
    <source>
        <dbReference type="ARBA" id="ARBA00004613"/>
    </source>
</evidence>
<proteinExistence type="inferred from homology"/>
<evidence type="ECO:0000313" key="8">
    <source>
        <dbReference type="Proteomes" id="UP000887568"/>
    </source>
</evidence>
<keyword evidence="3" id="KW-0964">Secreted</keyword>
<evidence type="ECO:0000256" key="2">
    <source>
        <dbReference type="ARBA" id="ARBA00005669"/>
    </source>
</evidence>
<feature type="transmembrane region" description="Helical" evidence="6">
    <location>
        <begin position="16"/>
        <end position="35"/>
    </location>
</feature>
<comment type="similarity">
    <text evidence="2">Belongs to the meteorin family.</text>
</comment>
<sequence>MSLHGRYKGPGPYPPVVMYCLIVGLITSFLLDVVVGSYSNSLCDWSGSGLTEDPADRLIHQLYFQCSRGHVTWSFPTSAIRITFKKGNSDEDFLACFKTSATSSGVNIYKETHNTLKLLVVLNSLESQRDFYEDGHEHRTVSSNSGASEVHCFSSENGRATLFLEASPDNLGIVKQVVDIHYILEPLPSSQPQDNLEDCRPCNDSEIVRSFCSSDFAVKSSMRDVMHDSISQTAYIDLSISHVFRQRDHIFSPASHSRYSGVVVKPLRCGVRWGEGHFLMMGSLVLGQPRLGCSPRYSQARRIAKEFTAKGLNECDLGEIIQLHHDNRH</sequence>
<dbReference type="OrthoDB" id="6092325at2759"/>
<dbReference type="EnsemblMetazoa" id="XM_038208253.1">
    <property type="protein sequence ID" value="XP_038064181.1"/>
    <property type="gene ID" value="LOC119734715"/>
</dbReference>
<keyword evidence="6" id="KW-1133">Transmembrane helix</keyword>